<dbReference type="PANTHER" id="PTHR48081">
    <property type="entry name" value="AB HYDROLASE SUPERFAMILY PROTEIN C4A8.06C"/>
    <property type="match status" value="1"/>
</dbReference>
<keyword evidence="1 4" id="KW-0378">Hydrolase</keyword>
<protein>
    <submittedName>
        <fullName evidence="4">Alpha/beta hydrolase fold domain-containing protein</fullName>
    </submittedName>
</protein>
<dbReference type="InterPro" id="IPR050300">
    <property type="entry name" value="GDXG_lipolytic_enzyme"/>
</dbReference>
<dbReference type="SUPFAM" id="SSF53474">
    <property type="entry name" value="alpha/beta-Hydrolases"/>
    <property type="match status" value="1"/>
</dbReference>
<reference evidence="5" key="1">
    <citation type="submission" date="2019-10" db="EMBL/GenBank/DDBJ databases">
        <title>Streptomyces sp. nov., a novel actinobacterium isolated from alkaline environment.</title>
        <authorList>
            <person name="Golinska P."/>
        </authorList>
    </citation>
    <scope>NUCLEOTIDE SEQUENCE [LARGE SCALE GENOMIC DNA]</scope>
    <source>
        <strain evidence="5">DSM 42108</strain>
    </source>
</reference>
<evidence type="ECO:0000259" key="3">
    <source>
        <dbReference type="Pfam" id="PF20434"/>
    </source>
</evidence>
<dbReference type="InterPro" id="IPR049492">
    <property type="entry name" value="BD-FAE-like_dom"/>
</dbReference>
<dbReference type="Gene3D" id="3.40.50.1820">
    <property type="entry name" value="alpha/beta hydrolase"/>
    <property type="match status" value="1"/>
</dbReference>
<evidence type="ECO:0000256" key="2">
    <source>
        <dbReference type="SAM" id="MobiDB-lite"/>
    </source>
</evidence>
<evidence type="ECO:0000313" key="5">
    <source>
        <dbReference type="Proteomes" id="UP000530234"/>
    </source>
</evidence>
<dbReference type="AlphaFoldDB" id="A0A7W3XUU6"/>
<accession>A0A7W3XUU6</accession>
<comment type="caution">
    <text evidence="4">The sequence shown here is derived from an EMBL/GenBank/DDBJ whole genome shotgun (WGS) entry which is preliminary data.</text>
</comment>
<feature type="compositionally biased region" description="Basic and acidic residues" evidence="2">
    <location>
        <begin position="9"/>
        <end position="27"/>
    </location>
</feature>
<dbReference type="Proteomes" id="UP000530234">
    <property type="component" value="Unassembled WGS sequence"/>
</dbReference>
<name>A0A7W3XUU6_9ACTN</name>
<dbReference type="RefSeq" id="WP_182659776.1">
    <property type="nucleotide sequence ID" value="NZ_VKHS01000006.1"/>
</dbReference>
<evidence type="ECO:0000313" key="4">
    <source>
        <dbReference type="EMBL" id="MBB0228069.1"/>
    </source>
</evidence>
<dbReference type="EMBL" id="VKHS01000006">
    <property type="protein sequence ID" value="MBB0228069.1"/>
    <property type="molecule type" value="Genomic_DNA"/>
</dbReference>
<evidence type="ECO:0000256" key="1">
    <source>
        <dbReference type="ARBA" id="ARBA00022801"/>
    </source>
</evidence>
<proteinExistence type="predicted"/>
<dbReference type="GO" id="GO:0004061">
    <property type="term" value="F:arylformamidase activity"/>
    <property type="evidence" value="ECO:0007669"/>
    <property type="project" value="TreeGrafter"/>
</dbReference>
<dbReference type="PANTHER" id="PTHR48081:SF33">
    <property type="entry name" value="KYNURENINE FORMAMIDASE"/>
    <property type="match status" value="1"/>
</dbReference>
<gene>
    <name evidence="4" type="ORF">FOE67_00720</name>
</gene>
<organism evidence="4 5">
    <name type="scientific">Streptomyces calidiresistens</name>
    <dbReference type="NCBI Taxonomy" id="1485586"/>
    <lineage>
        <taxon>Bacteria</taxon>
        <taxon>Bacillati</taxon>
        <taxon>Actinomycetota</taxon>
        <taxon>Actinomycetes</taxon>
        <taxon>Kitasatosporales</taxon>
        <taxon>Streptomycetaceae</taxon>
        <taxon>Streptomyces</taxon>
    </lineage>
</organism>
<feature type="region of interest" description="Disordered" evidence="2">
    <location>
        <begin position="1"/>
        <end position="27"/>
    </location>
</feature>
<keyword evidence="5" id="KW-1185">Reference proteome</keyword>
<dbReference type="InterPro" id="IPR029058">
    <property type="entry name" value="AB_hydrolase_fold"/>
</dbReference>
<sequence length="289" mass="30578">MSRPHTAGHRREVLDRELSPSSRARDARGTLAEYRKRSLAALGMLDHRADVAYGPDPAERLHHFPPRRPGAPLLVFVHGGHWQESGREDACFAAPALLAAGAGYIALGYGLAPGRRLEEMSASVRRGLAWVRENAAALGGRSDAVYAAGSSAGAHLVAMATGGPDGVPLAGLCLLSGLYDLRPVVGSYVNDALGLSPATAREMSPLFRSPPRAGRVLLARGRYETDEYARQQERFSAALRGRGGTAGGPVVEDLVVEDRDHFDLPLDLGDAATVLGRTVLGHLGSAPGW</sequence>
<dbReference type="Pfam" id="PF20434">
    <property type="entry name" value="BD-FAE"/>
    <property type="match status" value="1"/>
</dbReference>
<feature type="domain" description="BD-FAE-like" evidence="3">
    <location>
        <begin position="71"/>
        <end position="160"/>
    </location>
</feature>